<reference evidence="1" key="2">
    <citation type="submission" date="2021-03" db="UniProtKB">
        <authorList>
            <consortium name="EnsemblPlants"/>
        </authorList>
    </citation>
    <scope>IDENTIFICATION</scope>
</reference>
<organism evidence="1 2">
    <name type="scientific">Chenopodium quinoa</name>
    <name type="common">Quinoa</name>
    <dbReference type="NCBI Taxonomy" id="63459"/>
    <lineage>
        <taxon>Eukaryota</taxon>
        <taxon>Viridiplantae</taxon>
        <taxon>Streptophyta</taxon>
        <taxon>Embryophyta</taxon>
        <taxon>Tracheophyta</taxon>
        <taxon>Spermatophyta</taxon>
        <taxon>Magnoliopsida</taxon>
        <taxon>eudicotyledons</taxon>
        <taxon>Gunneridae</taxon>
        <taxon>Pentapetalae</taxon>
        <taxon>Caryophyllales</taxon>
        <taxon>Chenopodiaceae</taxon>
        <taxon>Chenopodioideae</taxon>
        <taxon>Atripliceae</taxon>
        <taxon>Chenopodium</taxon>
    </lineage>
</organism>
<dbReference type="OMA" id="WYLLHCH"/>
<evidence type="ECO:0000313" key="1">
    <source>
        <dbReference type="EnsemblPlants" id="AUR62036086-RA:cds"/>
    </source>
</evidence>
<evidence type="ECO:0000313" key="2">
    <source>
        <dbReference type="Proteomes" id="UP000596660"/>
    </source>
</evidence>
<keyword evidence="2" id="KW-1185">Reference proteome</keyword>
<reference evidence="1" key="1">
    <citation type="journal article" date="2017" name="Nature">
        <title>The genome of Chenopodium quinoa.</title>
        <authorList>
            <person name="Jarvis D.E."/>
            <person name="Ho Y.S."/>
            <person name="Lightfoot D.J."/>
            <person name="Schmoeckel S.M."/>
            <person name="Li B."/>
            <person name="Borm T.J.A."/>
            <person name="Ohyanagi H."/>
            <person name="Mineta K."/>
            <person name="Michell C.T."/>
            <person name="Saber N."/>
            <person name="Kharbatia N.M."/>
            <person name="Rupper R.R."/>
            <person name="Sharp A.R."/>
            <person name="Dally N."/>
            <person name="Boughton B.A."/>
            <person name="Woo Y.H."/>
            <person name="Gao G."/>
            <person name="Schijlen E.G.W.M."/>
            <person name="Guo X."/>
            <person name="Momin A.A."/>
            <person name="Negrao S."/>
            <person name="Al-Babili S."/>
            <person name="Gehring C."/>
            <person name="Roessner U."/>
            <person name="Jung C."/>
            <person name="Murphy K."/>
            <person name="Arold S.T."/>
            <person name="Gojobori T."/>
            <person name="van der Linden C.G."/>
            <person name="van Loo E.N."/>
            <person name="Jellen E.N."/>
            <person name="Maughan P.J."/>
            <person name="Tester M."/>
        </authorList>
    </citation>
    <scope>NUCLEOTIDE SEQUENCE [LARGE SCALE GENOMIC DNA]</scope>
    <source>
        <strain evidence="1">cv. PI 614886</strain>
    </source>
</reference>
<protein>
    <submittedName>
        <fullName evidence="1">Uncharacterized protein</fullName>
    </submittedName>
</protein>
<dbReference type="Gramene" id="AUR62036086-RA">
    <property type="protein sequence ID" value="AUR62036086-RA:cds"/>
    <property type="gene ID" value="AUR62036086"/>
</dbReference>
<proteinExistence type="predicted"/>
<sequence length="167" mass="19262">MASSEDQITFRTKILTRHLNPNLDSSPSSSPNLLSSSPCLSYTPPELVESEANFDTKQMRSILDSHNINHRDWLYNIMIQSNLFNPSIHGHRKFVCPDYNQSMEQQREITVKRIEYLRDCGVFLGWLTGDSEEDELRKMALNEVLAIYDHSLAIKLGVHFFSLVNFL</sequence>
<dbReference type="Proteomes" id="UP000596660">
    <property type="component" value="Unplaced"/>
</dbReference>
<accession>A0A803MW09</accession>
<dbReference type="AlphaFoldDB" id="A0A803MW09"/>
<name>A0A803MW09_CHEQI</name>
<dbReference type="EnsemblPlants" id="AUR62036086-RA">
    <property type="protein sequence ID" value="AUR62036086-RA:cds"/>
    <property type="gene ID" value="AUR62036086"/>
</dbReference>